<dbReference type="Pfam" id="PF02537">
    <property type="entry name" value="CRCB"/>
    <property type="match status" value="1"/>
</dbReference>
<keyword evidence="6 11" id="KW-0406">Ion transport</keyword>
<feature type="transmembrane region" description="Helical" evidence="11">
    <location>
        <begin position="77"/>
        <end position="95"/>
    </location>
</feature>
<dbReference type="Proteomes" id="UP000295197">
    <property type="component" value="Unassembled WGS sequence"/>
</dbReference>
<dbReference type="PANTHER" id="PTHR28259">
    <property type="entry name" value="FLUORIDE EXPORT PROTEIN 1-RELATED"/>
    <property type="match status" value="1"/>
</dbReference>
<evidence type="ECO:0000256" key="6">
    <source>
        <dbReference type="ARBA" id="ARBA00023065"/>
    </source>
</evidence>
<keyword evidence="4 11" id="KW-0812">Transmembrane</keyword>
<comment type="caution">
    <text evidence="12">The sequence shown here is derived from an EMBL/GenBank/DDBJ whole genome shotgun (WGS) entry which is preliminary data.</text>
</comment>
<evidence type="ECO:0000256" key="4">
    <source>
        <dbReference type="ARBA" id="ARBA00022692"/>
    </source>
</evidence>
<evidence type="ECO:0000256" key="10">
    <source>
        <dbReference type="ARBA" id="ARBA00035585"/>
    </source>
</evidence>
<dbReference type="EMBL" id="SMBZ01000008">
    <property type="protein sequence ID" value="TCV18775.1"/>
    <property type="molecule type" value="Genomic_DNA"/>
</dbReference>
<dbReference type="GO" id="GO:0140114">
    <property type="term" value="P:cellular detoxification of fluoride"/>
    <property type="evidence" value="ECO:0007669"/>
    <property type="project" value="UniProtKB-UniRule"/>
</dbReference>
<feature type="transmembrane region" description="Helical" evidence="11">
    <location>
        <begin position="43"/>
        <end position="65"/>
    </location>
</feature>
<proteinExistence type="inferred from homology"/>
<evidence type="ECO:0000256" key="2">
    <source>
        <dbReference type="ARBA" id="ARBA00022475"/>
    </source>
</evidence>
<accession>A0A4R3W1I8</accession>
<reference evidence="12 13" key="1">
    <citation type="submission" date="2019-03" db="EMBL/GenBank/DDBJ databases">
        <title>Genomic Encyclopedia of Type Strains, Phase IV (KMG-IV): sequencing the most valuable type-strain genomes for metagenomic binning, comparative biology and taxonomic classification.</title>
        <authorList>
            <person name="Goeker M."/>
        </authorList>
    </citation>
    <scope>NUCLEOTIDE SEQUENCE [LARGE SCALE GENOMIC DNA]</scope>
    <source>
        <strain evidence="12 13">DSM 22362</strain>
    </source>
</reference>
<keyword evidence="2 11" id="KW-1003">Cell membrane</keyword>
<evidence type="ECO:0000256" key="1">
    <source>
        <dbReference type="ARBA" id="ARBA00004651"/>
    </source>
</evidence>
<keyword evidence="11" id="KW-0479">Metal-binding</keyword>
<evidence type="ECO:0000256" key="8">
    <source>
        <dbReference type="ARBA" id="ARBA00023303"/>
    </source>
</evidence>
<keyword evidence="3" id="KW-0997">Cell inner membrane</keyword>
<dbReference type="AlphaFoldDB" id="A0A4R3W1I8"/>
<feature type="binding site" evidence="11">
    <location>
        <position position="88"/>
    </location>
    <ligand>
        <name>Na(+)</name>
        <dbReference type="ChEBI" id="CHEBI:29101"/>
        <note>structural</note>
    </ligand>
</feature>
<comment type="similarity">
    <text evidence="9 11">Belongs to the fluoride channel Fluc/FEX (TC 1.A.43) family.</text>
</comment>
<organism evidence="12 13">
    <name type="scientific">Sphingobacterium alimentarium</name>
    <dbReference type="NCBI Taxonomy" id="797292"/>
    <lineage>
        <taxon>Bacteria</taxon>
        <taxon>Pseudomonadati</taxon>
        <taxon>Bacteroidota</taxon>
        <taxon>Sphingobacteriia</taxon>
        <taxon>Sphingobacteriales</taxon>
        <taxon>Sphingobacteriaceae</taxon>
        <taxon>Sphingobacterium</taxon>
    </lineage>
</organism>
<evidence type="ECO:0000256" key="11">
    <source>
        <dbReference type="HAMAP-Rule" id="MF_00454"/>
    </source>
</evidence>
<evidence type="ECO:0000256" key="5">
    <source>
        <dbReference type="ARBA" id="ARBA00022989"/>
    </source>
</evidence>
<feature type="binding site" evidence="11">
    <location>
        <position position="85"/>
    </location>
    <ligand>
        <name>Na(+)</name>
        <dbReference type="ChEBI" id="CHEBI:29101"/>
        <note>structural</note>
    </ligand>
</feature>
<dbReference type="PANTHER" id="PTHR28259:SF1">
    <property type="entry name" value="FLUORIDE EXPORT PROTEIN 1-RELATED"/>
    <property type="match status" value="1"/>
</dbReference>
<feature type="transmembrane region" description="Helical" evidence="11">
    <location>
        <begin position="107"/>
        <end position="128"/>
    </location>
</feature>
<evidence type="ECO:0000256" key="9">
    <source>
        <dbReference type="ARBA" id="ARBA00035120"/>
    </source>
</evidence>
<keyword evidence="11" id="KW-0915">Sodium</keyword>
<dbReference type="GO" id="GO:0062054">
    <property type="term" value="F:fluoride channel activity"/>
    <property type="evidence" value="ECO:0007669"/>
    <property type="project" value="UniProtKB-UniRule"/>
</dbReference>
<sequence>MQPHNTNIIMIKTIILVGLGGGLGSICRYLTSFLLNKYFQSTFPIGTFVVNIVGCLLIGLILGLFERQYLSNPQLNFLLITGFCGGYTTFSAFSAENIHLFQSGHTLTAFLYIGASIFIGLLAMWLGLNICKWY</sequence>
<evidence type="ECO:0000256" key="3">
    <source>
        <dbReference type="ARBA" id="ARBA00022519"/>
    </source>
</evidence>
<dbReference type="GO" id="GO:0005886">
    <property type="term" value="C:plasma membrane"/>
    <property type="evidence" value="ECO:0007669"/>
    <property type="project" value="UniProtKB-SubCell"/>
</dbReference>
<gene>
    <name evidence="11" type="primary">fluC</name>
    <name evidence="11" type="synonym">crcB</name>
    <name evidence="12" type="ORF">EDC17_100824</name>
</gene>
<feature type="transmembrane region" description="Helical" evidence="11">
    <location>
        <begin position="9"/>
        <end position="31"/>
    </location>
</feature>
<comment type="catalytic activity">
    <reaction evidence="10">
        <text>fluoride(in) = fluoride(out)</text>
        <dbReference type="Rhea" id="RHEA:76159"/>
        <dbReference type="ChEBI" id="CHEBI:17051"/>
    </reaction>
    <physiologicalReaction direction="left-to-right" evidence="10">
        <dbReference type="Rhea" id="RHEA:76160"/>
    </physiologicalReaction>
</comment>
<comment type="subcellular location">
    <subcellularLocation>
        <location evidence="1 11">Cell membrane</location>
        <topology evidence="1 11">Multi-pass membrane protein</topology>
    </subcellularLocation>
</comment>
<keyword evidence="8 11" id="KW-0407">Ion channel</keyword>
<dbReference type="NCBIfam" id="TIGR00494">
    <property type="entry name" value="crcB"/>
    <property type="match status" value="1"/>
</dbReference>
<keyword evidence="5 11" id="KW-1133">Transmembrane helix</keyword>
<comment type="activity regulation">
    <text evidence="11">Na(+) is not transported, but it plays an essential structural role and its presence is essential for fluoride channel function.</text>
</comment>
<dbReference type="HAMAP" id="MF_00454">
    <property type="entry name" value="FluC"/>
    <property type="match status" value="1"/>
</dbReference>
<dbReference type="GO" id="GO:0046872">
    <property type="term" value="F:metal ion binding"/>
    <property type="evidence" value="ECO:0007669"/>
    <property type="project" value="UniProtKB-KW"/>
</dbReference>
<dbReference type="InterPro" id="IPR003691">
    <property type="entry name" value="FluC"/>
</dbReference>
<protein>
    <recommendedName>
        <fullName evidence="11">Fluoride-specific ion channel FluC</fullName>
    </recommendedName>
</protein>
<name>A0A4R3W1I8_9SPHI</name>
<keyword evidence="11" id="KW-0813">Transport</keyword>
<keyword evidence="7 11" id="KW-0472">Membrane</keyword>
<evidence type="ECO:0000313" key="13">
    <source>
        <dbReference type="Proteomes" id="UP000295197"/>
    </source>
</evidence>
<evidence type="ECO:0000256" key="7">
    <source>
        <dbReference type="ARBA" id="ARBA00023136"/>
    </source>
</evidence>
<keyword evidence="13" id="KW-1185">Reference proteome</keyword>
<comment type="function">
    <text evidence="11">Fluoride-specific ion channel. Important for reducing fluoride concentration in the cell, thus reducing its toxicity.</text>
</comment>
<evidence type="ECO:0000313" key="12">
    <source>
        <dbReference type="EMBL" id="TCV18775.1"/>
    </source>
</evidence>